<dbReference type="EMBL" id="CP007547">
    <property type="protein sequence ID" value="AIL47677.1"/>
    <property type="molecule type" value="Genomic_DNA"/>
</dbReference>
<dbReference type="eggNOG" id="ENOG50332TS">
    <property type="taxonomic scope" value="Bacteria"/>
</dbReference>
<dbReference type="RefSeq" id="WP_024563944.1">
    <property type="nucleotide sequence ID" value="NZ_CP007547.1"/>
</dbReference>
<name>A0A077EJP3_9FLAO</name>
<protein>
    <submittedName>
        <fullName evidence="1">Uncharacterized protein</fullName>
    </submittedName>
</protein>
<dbReference type="Proteomes" id="UP000028933">
    <property type="component" value="Chromosome"/>
</dbReference>
<dbReference type="HOGENOM" id="CLU_083023_1_0_10"/>
<accession>A0A077EJP3</accession>
<gene>
    <name evidence="1" type="ORF">BD94_3902</name>
</gene>
<organism evidence="1 2">
    <name type="scientific">Elizabethkingia anophelis NUHP1</name>
    <dbReference type="NCBI Taxonomy" id="1338011"/>
    <lineage>
        <taxon>Bacteria</taxon>
        <taxon>Pseudomonadati</taxon>
        <taxon>Bacteroidota</taxon>
        <taxon>Flavobacteriia</taxon>
        <taxon>Flavobacteriales</taxon>
        <taxon>Weeksellaceae</taxon>
        <taxon>Elizabethkingia</taxon>
    </lineage>
</organism>
<sequence length="197" mass="23196">MKKRYKQQYYAYHEDCLVVCPSCGKDATVKSKCSCYEKAVLECLHCNLRKKKEDLEFYKAIVKLNCPSCGHFIHHKQGGLKLKPETLPVNCEACNAAFEIKPKTEKYVMNYATKENGLIRDSVFGCSFYFQEDFKGKLFWARNMGHLLEMENYISSELRTRLPYKMRMVERLPTFIKEAKNRDAILKILQKWKNSYK</sequence>
<dbReference type="STRING" id="1338011.BD94_3902"/>
<dbReference type="AlphaFoldDB" id="A0A077EJP3"/>
<evidence type="ECO:0000313" key="1">
    <source>
        <dbReference type="EMBL" id="AIL47677.1"/>
    </source>
</evidence>
<reference evidence="1" key="1">
    <citation type="journal article" date="2013" name="Lancet">
        <title>First case of E anophelis outbreak in an intensive-care unit.</title>
        <authorList>
            <person name="Teo J."/>
            <person name="Tan S.Y."/>
            <person name="Tay M."/>
            <person name="Ding Y."/>
            <person name="Kjelleberg S."/>
            <person name="Givskov M."/>
            <person name="Lin R.T."/>
            <person name="Yang L."/>
        </authorList>
    </citation>
    <scope>NUCLEOTIDE SEQUENCE [LARGE SCALE GENOMIC DNA]</scope>
    <source>
        <strain evidence="1">NUHP1</strain>
    </source>
</reference>
<evidence type="ECO:0000313" key="2">
    <source>
        <dbReference type="Proteomes" id="UP000028933"/>
    </source>
</evidence>
<reference evidence="1" key="2">
    <citation type="journal article" date="2015" name="Genome Biol. Evol.">
        <title>Complete Genome Sequence and Transcriptomic Analysis of the Novel Pathogen Elizabethkingia anophelis in Response to Oxidative Stress.</title>
        <authorList>
            <person name="Li Y."/>
            <person name="Liu Y."/>
            <person name="Chew S.C."/>
            <person name="Tay M."/>
            <person name="Salido M.M."/>
            <person name="Teo J."/>
            <person name="Lauro F.M."/>
            <person name="Givskov M."/>
            <person name="Yang L."/>
        </authorList>
    </citation>
    <scope>NUCLEOTIDE SEQUENCE</scope>
    <source>
        <strain evidence="1">NUHP1</strain>
    </source>
</reference>
<proteinExistence type="predicted"/>
<dbReference type="KEGG" id="eao:BD94_3902"/>